<evidence type="ECO:0000256" key="5">
    <source>
        <dbReference type="PROSITE-ProRule" id="PRU01091"/>
    </source>
</evidence>
<evidence type="ECO:0000256" key="2">
    <source>
        <dbReference type="ARBA" id="ARBA00023015"/>
    </source>
</evidence>
<dbReference type="InterPro" id="IPR016032">
    <property type="entry name" value="Sig_transdc_resp-reg_C-effctor"/>
</dbReference>
<reference evidence="8" key="1">
    <citation type="submission" date="2016-10" db="EMBL/GenBank/DDBJ databases">
        <authorList>
            <person name="Varghese N."/>
            <person name="Submissions S."/>
        </authorList>
    </citation>
    <scope>NUCLEOTIDE SEQUENCE [LARGE SCALE GENOMIC DNA]</scope>
    <source>
        <strain evidence="8">IBRC-M 10403</strain>
    </source>
</reference>
<sequence>MQFRVLGPLEATLAERAAALGGTKQRATLGFLLLHANHVVATSQLLRALWPEDEMPTSARKILQNAVWGLRGVLDLDGGSTRLTTKAPGYMLQVDDERVDLYRFHHLIAQGRAELAAGKPAQARQLLRDALGLWRGPALADLVEIGIAWPKLAEVQSARLDALEDCFEAELGCGRHQAVLGELESMVAAEPLRERSCGQLMLALYRCGRQADALSVYARVRAALVEDLGLEPGHDLQRLQHAILTHDEDLIRPVAQRDRERMTQRERLVVLPPLAEPAGEQPPVVPSPRAAAAERRLVTVVLVRTQPADGSPERVDEILELANAVIREQAERAGGVVAASIGSVSLVVFGTPDARDGDSTRAVHAALDIRRGLAGLPGTLTRSLLPAPELAVRIAVATGAALVRENGSLPSVNGALLDECQALLARVAPGQIRVCARTRQLTWCAIQYHHVEEHPGEYLGDNRGDWQVRRALDHEHIAPHTMPIIDRERELEVLRGLLERAGHRARPHLVTVFGEAGIGKTRFVMEFERRVAVHAETARFLVGRVRPFAEHNELAVLAETVFSYCGATHDDYLETKREKLAGALQRLVAGEEERAWLLSRLGCLLDLPSGVPAGVDVGDLLRAWRCFLEAVAARRPLVVVIDDLHWAGEQLLGFVEDMAESARPVPLLVVVTARPELLERRPGWGGGQRHSATITLDPLSDAAIDRLLEYLEATTDRERADTGGLIARPQRDLPDARRDGTGTLVMSALDTAGDDWRLRRV</sequence>
<dbReference type="Pfam" id="PF03704">
    <property type="entry name" value="BTAD"/>
    <property type="match status" value="1"/>
</dbReference>
<dbReference type="FunFam" id="1.25.40.10:FF:000222">
    <property type="entry name" value="SARP family transcriptional regulator"/>
    <property type="match status" value="1"/>
</dbReference>
<keyword evidence="8" id="KW-1185">Reference proteome</keyword>
<keyword evidence="2" id="KW-0805">Transcription regulation</keyword>
<name>A0A1G6RXL0_9PSEU</name>
<dbReference type="GO" id="GO:0003677">
    <property type="term" value="F:DNA binding"/>
    <property type="evidence" value="ECO:0007669"/>
    <property type="project" value="UniProtKB-UniRule"/>
</dbReference>
<evidence type="ECO:0000256" key="4">
    <source>
        <dbReference type="ARBA" id="ARBA00023163"/>
    </source>
</evidence>
<dbReference type="InterPro" id="IPR029787">
    <property type="entry name" value="Nucleotide_cyclase"/>
</dbReference>
<dbReference type="Gene3D" id="3.40.50.300">
    <property type="entry name" value="P-loop containing nucleotide triphosphate hydrolases"/>
    <property type="match status" value="1"/>
</dbReference>
<keyword evidence="3 5" id="KW-0238">DNA-binding</keyword>
<dbReference type="AlphaFoldDB" id="A0A1G6RXL0"/>
<dbReference type="Gene3D" id="3.30.70.1230">
    <property type="entry name" value="Nucleotide cyclase"/>
    <property type="match status" value="1"/>
</dbReference>
<dbReference type="Pfam" id="PF13191">
    <property type="entry name" value="AAA_16"/>
    <property type="match status" value="1"/>
</dbReference>
<dbReference type="SMART" id="SM01043">
    <property type="entry name" value="BTAD"/>
    <property type="match status" value="1"/>
</dbReference>
<evidence type="ECO:0000256" key="3">
    <source>
        <dbReference type="ARBA" id="ARBA00023125"/>
    </source>
</evidence>
<dbReference type="STRING" id="1271860.SAMN05216174_10791"/>
<evidence type="ECO:0000313" key="7">
    <source>
        <dbReference type="EMBL" id="SDD09402.1"/>
    </source>
</evidence>
<dbReference type="RefSeq" id="WP_175482857.1">
    <property type="nucleotide sequence ID" value="NZ_FMZZ01000007.1"/>
</dbReference>
<dbReference type="PANTHER" id="PTHR35807">
    <property type="entry name" value="TRANSCRIPTIONAL REGULATOR REDD-RELATED"/>
    <property type="match status" value="1"/>
</dbReference>
<gene>
    <name evidence="7" type="ORF">SAMN05216174_10791</name>
</gene>
<dbReference type="InterPro" id="IPR036388">
    <property type="entry name" value="WH-like_DNA-bd_sf"/>
</dbReference>
<evidence type="ECO:0000313" key="8">
    <source>
        <dbReference type="Proteomes" id="UP000199501"/>
    </source>
</evidence>
<dbReference type="SUPFAM" id="SSF46894">
    <property type="entry name" value="C-terminal effector domain of the bipartite response regulators"/>
    <property type="match status" value="1"/>
</dbReference>
<dbReference type="GO" id="GO:0006355">
    <property type="term" value="P:regulation of DNA-templated transcription"/>
    <property type="evidence" value="ECO:0007669"/>
    <property type="project" value="InterPro"/>
</dbReference>
<dbReference type="EMBL" id="FMZZ01000007">
    <property type="protein sequence ID" value="SDD09402.1"/>
    <property type="molecule type" value="Genomic_DNA"/>
</dbReference>
<dbReference type="SUPFAM" id="SSF55073">
    <property type="entry name" value="Nucleotide cyclase"/>
    <property type="match status" value="1"/>
</dbReference>
<dbReference type="InterPro" id="IPR005158">
    <property type="entry name" value="BTAD"/>
</dbReference>
<protein>
    <submittedName>
        <fullName evidence="7">DNA-binding transcriptional activator of the SARP family</fullName>
    </submittedName>
</protein>
<dbReference type="GO" id="GO:0000160">
    <property type="term" value="P:phosphorelay signal transduction system"/>
    <property type="evidence" value="ECO:0007669"/>
    <property type="project" value="InterPro"/>
</dbReference>
<evidence type="ECO:0000256" key="1">
    <source>
        <dbReference type="ARBA" id="ARBA00005820"/>
    </source>
</evidence>
<dbReference type="InterPro" id="IPR041664">
    <property type="entry name" value="AAA_16"/>
</dbReference>
<proteinExistence type="inferred from homology"/>
<keyword evidence="4" id="KW-0804">Transcription</keyword>
<dbReference type="InterPro" id="IPR027417">
    <property type="entry name" value="P-loop_NTPase"/>
</dbReference>
<dbReference type="Proteomes" id="UP000199501">
    <property type="component" value="Unassembled WGS sequence"/>
</dbReference>
<evidence type="ECO:0000259" key="6">
    <source>
        <dbReference type="PROSITE" id="PS51755"/>
    </source>
</evidence>
<dbReference type="SMART" id="SM00862">
    <property type="entry name" value="Trans_reg_C"/>
    <property type="match status" value="1"/>
</dbReference>
<comment type="similarity">
    <text evidence="1">Belongs to the AfsR/DnrI/RedD regulatory family.</text>
</comment>
<dbReference type="InterPro" id="IPR011990">
    <property type="entry name" value="TPR-like_helical_dom_sf"/>
</dbReference>
<dbReference type="PROSITE" id="PS51755">
    <property type="entry name" value="OMPR_PHOB"/>
    <property type="match status" value="1"/>
</dbReference>
<dbReference type="CDD" id="cd15831">
    <property type="entry name" value="BTAD"/>
    <property type="match status" value="1"/>
</dbReference>
<dbReference type="PANTHER" id="PTHR35807:SF1">
    <property type="entry name" value="TRANSCRIPTIONAL REGULATOR REDD"/>
    <property type="match status" value="1"/>
</dbReference>
<dbReference type="InterPro" id="IPR001867">
    <property type="entry name" value="OmpR/PhoB-type_DNA-bd"/>
</dbReference>
<dbReference type="Gene3D" id="1.10.10.10">
    <property type="entry name" value="Winged helix-like DNA-binding domain superfamily/Winged helix DNA-binding domain"/>
    <property type="match status" value="1"/>
</dbReference>
<feature type="domain" description="OmpR/PhoB-type" evidence="6">
    <location>
        <begin position="1"/>
        <end position="94"/>
    </location>
</feature>
<accession>A0A1G6RXL0</accession>
<dbReference type="InterPro" id="IPR051677">
    <property type="entry name" value="AfsR-DnrI-RedD_regulator"/>
</dbReference>
<dbReference type="SUPFAM" id="SSF52540">
    <property type="entry name" value="P-loop containing nucleoside triphosphate hydrolases"/>
    <property type="match status" value="1"/>
</dbReference>
<organism evidence="7 8">
    <name type="scientific">Actinokineospora iranica</name>
    <dbReference type="NCBI Taxonomy" id="1271860"/>
    <lineage>
        <taxon>Bacteria</taxon>
        <taxon>Bacillati</taxon>
        <taxon>Actinomycetota</taxon>
        <taxon>Actinomycetes</taxon>
        <taxon>Pseudonocardiales</taxon>
        <taxon>Pseudonocardiaceae</taxon>
        <taxon>Actinokineospora</taxon>
    </lineage>
</organism>
<dbReference type="SUPFAM" id="SSF48452">
    <property type="entry name" value="TPR-like"/>
    <property type="match status" value="1"/>
</dbReference>
<dbReference type="Gene3D" id="1.25.40.10">
    <property type="entry name" value="Tetratricopeptide repeat domain"/>
    <property type="match status" value="1"/>
</dbReference>
<feature type="DNA-binding region" description="OmpR/PhoB-type" evidence="5">
    <location>
        <begin position="1"/>
        <end position="94"/>
    </location>
</feature>